<evidence type="ECO:0000256" key="1">
    <source>
        <dbReference type="ARBA" id="ARBA00004651"/>
    </source>
</evidence>
<keyword evidence="11" id="KW-1185">Reference proteome</keyword>
<dbReference type="PANTHER" id="PTHR19139">
    <property type="entry name" value="AQUAPORIN TRANSPORTER"/>
    <property type="match status" value="1"/>
</dbReference>
<evidence type="ECO:0000313" key="11">
    <source>
        <dbReference type="Proteomes" id="UP000095488"/>
    </source>
</evidence>
<evidence type="ECO:0000256" key="3">
    <source>
        <dbReference type="ARBA" id="ARBA00022448"/>
    </source>
</evidence>
<feature type="transmembrane region" description="Helical" evidence="9">
    <location>
        <begin position="7"/>
        <end position="26"/>
    </location>
</feature>
<dbReference type="Gene3D" id="1.20.1080.10">
    <property type="entry name" value="Glycerol uptake facilitator protein"/>
    <property type="match status" value="1"/>
</dbReference>
<feature type="transmembrane region" description="Helical" evidence="9">
    <location>
        <begin position="32"/>
        <end position="52"/>
    </location>
</feature>
<comment type="similarity">
    <text evidence="2 8">Belongs to the MIP/aquaporin (TC 1.A.8) family.</text>
</comment>
<keyword evidence="4" id="KW-1003">Cell membrane</keyword>
<protein>
    <submittedName>
        <fullName evidence="10">Aquaporin Z 2</fullName>
    </submittedName>
</protein>
<feature type="transmembrane region" description="Helical" evidence="9">
    <location>
        <begin position="79"/>
        <end position="101"/>
    </location>
</feature>
<dbReference type="InterPro" id="IPR034294">
    <property type="entry name" value="Aquaporin_transptr"/>
</dbReference>
<evidence type="ECO:0000256" key="6">
    <source>
        <dbReference type="ARBA" id="ARBA00022989"/>
    </source>
</evidence>
<dbReference type="InterPro" id="IPR022357">
    <property type="entry name" value="MIP_CS"/>
</dbReference>
<reference evidence="10 11" key="1">
    <citation type="submission" date="2015-09" db="EMBL/GenBank/DDBJ databases">
        <authorList>
            <consortium name="Pathogen Informatics"/>
        </authorList>
    </citation>
    <scope>NUCLEOTIDE SEQUENCE [LARGE SCALE GENOMIC DNA]</scope>
    <source>
        <strain evidence="10 11">2789STDY5834858</strain>
    </source>
</reference>
<dbReference type="EMBL" id="CYZR01000004">
    <property type="protein sequence ID" value="CUN86752.1"/>
    <property type="molecule type" value="Genomic_DNA"/>
</dbReference>
<organism evidence="10 11">
    <name type="scientific">Sarcina ventriculi</name>
    <name type="common">Clostridium ventriculi</name>
    <dbReference type="NCBI Taxonomy" id="1267"/>
    <lineage>
        <taxon>Bacteria</taxon>
        <taxon>Bacillati</taxon>
        <taxon>Bacillota</taxon>
        <taxon>Clostridia</taxon>
        <taxon>Eubacteriales</taxon>
        <taxon>Clostridiaceae</taxon>
        <taxon>Sarcina</taxon>
    </lineage>
</organism>
<evidence type="ECO:0000256" key="8">
    <source>
        <dbReference type="RuleBase" id="RU000477"/>
    </source>
</evidence>
<comment type="caution">
    <text evidence="10">The sequence shown here is derived from an EMBL/GenBank/DDBJ whole genome shotgun (WGS) entry which is preliminary data.</text>
</comment>
<accession>A0ABM9UQ03</accession>
<keyword evidence="6 9" id="KW-1133">Transmembrane helix</keyword>
<keyword evidence="7 9" id="KW-0472">Membrane</keyword>
<dbReference type="SUPFAM" id="SSF81338">
    <property type="entry name" value="Aquaporin-like"/>
    <property type="match status" value="1"/>
</dbReference>
<feature type="transmembrane region" description="Helical" evidence="9">
    <location>
        <begin position="121"/>
        <end position="142"/>
    </location>
</feature>
<dbReference type="InterPro" id="IPR000425">
    <property type="entry name" value="MIP"/>
</dbReference>
<evidence type="ECO:0000256" key="9">
    <source>
        <dbReference type="SAM" id="Phobius"/>
    </source>
</evidence>
<dbReference type="Pfam" id="PF00230">
    <property type="entry name" value="MIP"/>
    <property type="match status" value="1"/>
</dbReference>
<comment type="subcellular location">
    <subcellularLocation>
        <location evidence="1">Cell membrane</location>
        <topology evidence="1">Multi-pass membrane protein</topology>
    </subcellularLocation>
</comment>
<dbReference type="PRINTS" id="PR00783">
    <property type="entry name" value="MINTRINSICP"/>
</dbReference>
<name>A0ABM9UQ03_SARVE</name>
<dbReference type="RefSeq" id="WP_055258757.1">
    <property type="nucleotide sequence ID" value="NZ_CABIXL010000004.1"/>
</dbReference>
<dbReference type="PROSITE" id="PS00221">
    <property type="entry name" value="MIP"/>
    <property type="match status" value="1"/>
</dbReference>
<proteinExistence type="inferred from homology"/>
<feature type="transmembrane region" description="Helical" evidence="9">
    <location>
        <begin position="196"/>
        <end position="218"/>
    </location>
</feature>
<evidence type="ECO:0000256" key="2">
    <source>
        <dbReference type="ARBA" id="ARBA00006175"/>
    </source>
</evidence>
<feature type="transmembrane region" description="Helical" evidence="9">
    <location>
        <begin position="154"/>
        <end position="176"/>
    </location>
</feature>
<evidence type="ECO:0000256" key="7">
    <source>
        <dbReference type="ARBA" id="ARBA00023136"/>
    </source>
</evidence>
<dbReference type="PANTHER" id="PTHR19139:SF199">
    <property type="entry name" value="MIP17260P"/>
    <property type="match status" value="1"/>
</dbReference>
<gene>
    <name evidence="10" type="primary">aqpZ2</name>
    <name evidence="10" type="ORF">ERS852473_01282</name>
</gene>
<evidence type="ECO:0000256" key="4">
    <source>
        <dbReference type="ARBA" id="ARBA00022475"/>
    </source>
</evidence>
<dbReference type="Proteomes" id="UP000095488">
    <property type="component" value="Unassembled WGS sequence"/>
</dbReference>
<dbReference type="InterPro" id="IPR023271">
    <property type="entry name" value="Aquaporin-like"/>
</dbReference>
<sequence length="222" mass="22839">MGKKAIAEFIGTFVLVFIGTGAAVLGGGTTGIGILGIAAAFGLALMIMCYAIGNISGCHINPAVSVAMFINKRISLHQFISYIIAQILGAILASSMLFIILKSGHMPVTNLGQNSFGHFGAGGAFLTEFILTFIFILVILVVTSKKGNGGLVTGIVIGLSLTTIHLVGIPVTGMSANPARSIGPALLVGGLAIKQLWLFILAPICGGILSAIIGRFILDTEK</sequence>
<evidence type="ECO:0000313" key="10">
    <source>
        <dbReference type="EMBL" id="CUN86752.1"/>
    </source>
</evidence>
<evidence type="ECO:0000256" key="5">
    <source>
        <dbReference type="ARBA" id="ARBA00022692"/>
    </source>
</evidence>
<keyword evidence="5 8" id="KW-0812">Transmembrane</keyword>
<keyword evidence="3 8" id="KW-0813">Transport</keyword>